<proteinExistence type="predicted"/>
<dbReference type="RefSeq" id="WP_286347284.1">
    <property type="nucleotide sequence ID" value="NZ_AP027733.1"/>
</dbReference>
<evidence type="ECO:0000313" key="1">
    <source>
        <dbReference type="EMBL" id="BDZ52434.1"/>
    </source>
</evidence>
<name>A0ABN6Y5U4_9MICO</name>
<keyword evidence="2" id="KW-1185">Reference proteome</keyword>
<accession>A0ABN6Y5U4</accession>
<dbReference type="EMBL" id="AP027733">
    <property type="protein sequence ID" value="BDZ52434.1"/>
    <property type="molecule type" value="Genomic_DNA"/>
</dbReference>
<geneLocation type="plasmid" evidence="1 2">
    <name>pNBRC108728a</name>
</geneLocation>
<reference evidence="2" key="1">
    <citation type="journal article" date="2019" name="Int. J. Syst. Evol. Microbiol.">
        <title>The Global Catalogue of Microorganisms (GCM) 10K type strain sequencing project: providing services to taxonomists for standard genome sequencing and annotation.</title>
        <authorList>
            <consortium name="The Broad Institute Genomics Platform"/>
            <consortium name="The Broad Institute Genome Sequencing Center for Infectious Disease"/>
            <person name="Wu L."/>
            <person name="Ma J."/>
        </authorList>
    </citation>
    <scope>NUCLEOTIDE SEQUENCE [LARGE SCALE GENOMIC DNA]</scope>
    <source>
        <strain evidence="2">NBRC 108728</strain>
    </source>
</reference>
<evidence type="ECO:0000313" key="2">
    <source>
        <dbReference type="Proteomes" id="UP001321486"/>
    </source>
</evidence>
<organism evidence="1 2">
    <name type="scientific">Frondihabitans sucicola</name>
    <dbReference type="NCBI Taxonomy" id="1268041"/>
    <lineage>
        <taxon>Bacteria</taxon>
        <taxon>Bacillati</taxon>
        <taxon>Actinomycetota</taxon>
        <taxon>Actinomycetes</taxon>
        <taxon>Micrococcales</taxon>
        <taxon>Microbacteriaceae</taxon>
        <taxon>Frondihabitans</taxon>
    </lineage>
</organism>
<sequence>MGLIDNMRKAEQIKKLSRLSVEDRDANRLPIVYGNNDFFLSREAAWSLHSIPTKPWGYLKDSDKVGYFLGGIGFFNRSFPSEQGNAGHLLVTNHTYSSEAWQDALLAHNAERALPGFGLYLDATRENIDVSEFFSRDIYLATRLGERFDYSGVMGTIRQVTDFFTSGFGLDDSQPLPEEIAHWQAQADQVDQTFGGSFFKADAQSRRRLEWLVRHLDTPAQPTPDVTPADRLQWGIGEWQTTLAAYTEVVDLGVNGKDKYKCVQFETPTGTGTSYAAYLPSPTRPTRCRTR</sequence>
<gene>
    <name evidence="1" type="ORF">GCM10025867_46750</name>
</gene>
<keyword evidence="1" id="KW-0614">Plasmid</keyword>
<dbReference type="Proteomes" id="UP001321486">
    <property type="component" value="Plasmid pNBRC108728a"/>
</dbReference>
<protein>
    <submittedName>
        <fullName evidence="1">Uncharacterized protein</fullName>
    </submittedName>
</protein>